<feature type="compositionally biased region" description="Low complexity" evidence="1">
    <location>
        <begin position="95"/>
        <end position="106"/>
    </location>
</feature>
<accession>A0A8T0W1C4</accession>
<dbReference type="EMBL" id="CM029039">
    <property type="protein sequence ID" value="KAG2639726.1"/>
    <property type="molecule type" value="Genomic_DNA"/>
</dbReference>
<gene>
    <name evidence="2" type="ORF">PVAP13_2KG040516</name>
</gene>
<dbReference type="Proteomes" id="UP000823388">
    <property type="component" value="Chromosome 2K"/>
</dbReference>
<keyword evidence="3" id="KW-1185">Reference proteome</keyword>
<sequence>MCPIHIPATRGGSVPWRRRWRTAGVAAAHCRGGRRRSGEGKQVRRRTLAGRTRGQGRRRGKAGAAAVAAGDARAAAGDCRAARGEVRGGGATPVGGRAQTAAQQQGRMGGVTPEPVKERVGVIPGVGGADLGRQRAEEYCADLRGGGRRSGGVRGSGLGSPSGRRTVSRGRRAAQEGGGGGRGAAAVSRGRRGRTGEGVSGDGVDGGAVSGNPLGFSRARVLSRGGRNHDSRCFGASVGIGVR</sequence>
<feature type="compositionally biased region" description="Basic residues" evidence="1">
    <location>
        <begin position="43"/>
        <end position="61"/>
    </location>
</feature>
<protein>
    <submittedName>
        <fullName evidence="2">Uncharacterized protein</fullName>
    </submittedName>
</protein>
<feature type="region of interest" description="Disordered" evidence="1">
    <location>
        <begin position="30"/>
        <end position="65"/>
    </location>
</feature>
<feature type="compositionally biased region" description="Gly residues" evidence="1">
    <location>
        <begin position="196"/>
        <end position="209"/>
    </location>
</feature>
<comment type="caution">
    <text evidence="2">The sequence shown here is derived from an EMBL/GenBank/DDBJ whole genome shotgun (WGS) entry which is preliminary data.</text>
</comment>
<organism evidence="2 3">
    <name type="scientific">Panicum virgatum</name>
    <name type="common">Blackwell switchgrass</name>
    <dbReference type="NCBI Taxonomy" id="38727"/>
    <lineage>
        <taxon>Eukaryota</taxon>
        <taxon>Viridiplantae</taxon>
        <taxon>Streptophyta</taxon>
        <taxon>Embryophyta</taxon>
        <taxon>Tracheophyta</taxon>
        <taxon>Spermatophyta</taxon>
        <taxon>Magnoliopsida</taxon>
        <taxon>Liliopsida</taxon>
        <taxon>Poales</taxon>
        <taxon>Poaceae</taxon>
        <taxon>PACMAD clade</taxon>
        <taxon>Panicoideae</taxon>
        <taxon>Panicodae</taxon>
        <taxon>Paniceae</taxon>
        <taxon>Panicinae</taxon>
        <taxon>Panicum</taxon>
        <taxon>Panicum sect. Hiantes</taxon>
    </lineage>
</organism>
<evidence type="ECO:0000313" key="3">
    <source>
        <dbReference type="Proteomes" id="UP000823388"/>
    </source>
</evidence>
<feature type="compositionally biased region" description="Gly residues" evidence="1">
    <location>
        <begin position="148"/>
        <end position="160"/>
    </location>
</feature>
<feature type="region of interest" description="Disordered" evidence="1">
    <location>
        <begin position="87"/>
        <end position="115"/>
    </location>
</feature>
<evidence type="ECO:0000256" key="1">
    <source>
        <dbReference type="SAM" id="MobiDB-lite"/>
    </source>
</evidence>
<proteinExistence type="predicted"/>
<name>A0A8T0W1C4_PANVG</name>
<dbReference type="AlphaFoldDB" id="A0A8T0W1C4"/>
<evidence type="ECO:0000313" key="2">
    <source>
        <dbReference type="EMBL" id="KAG2639726.1"/>
    </source>
</evidence>
<reference evidence="2" key="1">
    <citation type="submission" date="2020-05" db="EMBL/GenBank/DDBJ databases">
        <title>WGS assembly of Panicum virgatum.</title>
        <authorList>
            <person name="Lovell J.T."/>
            <person name="Jenkins J."/>
            <person name="Shu S."/>
            <person name="Juenger T.E."/>
            <person name="Schmutz J."/>
        </authorList>
    </citation>
    <scope>NUCLEOTIDE SEQUENCE</scope>
    <source>
        <strain evidence="2">AP13</strain>
    </source>
</reference>
<feature type="region of interest" description="Disordered" evidence="1">
    <location>
        <begin position="143"/>
        <end position="214"/>
    </location>
</feature>